<dbReference type="GO" id="GO:0005886">
    <property type="term" value="C:plasma membrane"/>
    <property type="evidence" value="ECO:0007669"/>
    <property type="project" value="TreeGrafter"/>
</dbReference>
<evidence type="ECO:0000256" key="1">
    <source>
        <dbReference type="SAM" id="Phobius"/>
    </source>
</evidence>
<dbReference type="PANTHER" id="PTHR34989:SF1">
    <property type="entry name" value="PROTEIN HDED"/>
    <property type="match status" value="1"/>
</dbReference>
<dbReference type="AlphaFoldDB" id="A0A1G7PII7"/>
<feature type="transmembrane region" description="Helical" evidence="1">
    <location>
        <begin position="75"/>
        <end position="95"/>
    </location>
</feature>
<dbReference type="PANTHER" id="PTHR34989">
    <property type="entry name" value="PROTEIN HDED"/>
    <property type="match status" value="1"/>
</dbReference>
<feature type="transmembrane region" description="Helical" evidence="1">
    <location>
        <begin position="160"/>
        <end position="180"/>
    </location>
</feature>
<feature type="transmembrane region" description="Helical" evidence="1">
    <location>
        <begin position="133"/>
        <end position="154"/>
    </location>
</feature>
<evidence type="ECO:0000313" key="2">
    <source>
        <dbReference type="EMBL" id="SDF85200.1"/>
    </source>
</evidence>
<organism evidence="2 3">
    <name type="scientific">Paraburkholderia phenazinium</name>
    <dbReference type="NCBI Taxonomy" id="60549"/>
    <lineage>
        <taxon>Bacteria</taxon>
        <taxon>Pseudomonadati</taxon>
        <taxon>Pseudomonadota</taxon>
        <taxon>Betaproteobacteria</taxon>
        <taxon>Burkholderiales</taxon>
        <taxon>Burkholderiaceae</taxon>
        <taxon>Paraburkholderia</taxon>
    </lineage>
</organism>
<dbReference type="InterPro" id="IPR052712">
    <property type="entry name" value="Acid_resist_chaperone_HdeD"/>
</dbReference>
<dbReference type="RefSeq" id="WP_090680844.1">
    <property type="nucleotide sequence ID" value="NZ_CADERL010000001.1"/>
</dbReference>
<evidence type="ECO:0000313" key="3">
    <source>
        <dbReference type="Proteomes" id="UP000199706"/>
    </source>
</evidence>
<feature type="transmembrane region" description="Helical" evidence="1">
    <location>
        <begin position="46"/>
        <end position="68"/>
    </location>
</feature>
<keyword evidence="1" id="KW-1133">Transmembrane helix</keyword>
<dbReference type="InterPro" id="IPR005325">
    <property type="entry name" value="DUF308_memb"/>
</dbReference>
<sequence>MNRPVLSAFPPGLNKLAAHWGWLAIRGVAAILFGILAFTWPGFTIATLALVWGAYAIVDGAFALIYGVRGGGTRRWAYAFVGLIGVIAGLIAFFWPNETAIILVMIIGAWALAVGIFEIIYAIQYRRANAHPWVIGLSGLLSAAVGAFILAYPGAGALSLIWLIGTYAIFYGFLMLFAAIQLRRFRHRSGI</sequence>
<proteinExistence type="predicted"/>
<feature type="transmembrane region" description="Helical" evidence="1">
    <location>
        <begin position="101"/>
        <end position="121"/>
    </location>
</feature>
<dbReference type="EMBL" id="FNCJ01000001">
    <property type="protein sequence ID" value="SDF85200.1"/>
    <property type="molecule type" value="Genomic_DNA"/>
</dbReference>
<dbReference type="OrthoDB" id="193343at2"/>
<protein>
    <submittedName>
        <fullName evidence="2">Uncharacterized membrane protein HdeD, DUF308 family</fullName>
    </submittedName>
</protein>
<feature type="transmembrane region" description="Helical" evidence="1">
    <location>
        <begin position="20"/>
        <end position="40"/>
    </location>
</feature>
<dbReference type="Proteomes" id="UP000199706">
    <property type="component" value="Unassembled WGS sequence"/>
</dbReference>
<name>A0A1G7PII7_9BURK</name>
<keyword evidence="1" id="KW-0812">Transmembrane</keyword>
<accession>A0A1G7PII7</accession>
<keyword evidence="1" id="KW-0472">Membrane</keyword>
<gene>
    <name evidence="2" type="ORF">SAMN05216466_101284</name>
</gene>
<dbReference type="Pfam" id="PF03729">
    <property type="entry name" value="DUF308"/>
    <property type="match status" value="1"/>
</dbReference>
<reference evidence="2 3" key="1">
    <citation type="submission" date="2016-10" db="EMBL/GenBank/DDBJ databases">
        <authorList>
            <person name="de Groot N.N."/>
        </authorList>
    </citation>
    <scope>NUCLEOTIDE SEQUENCE [LARGE SCALE GENOMIC DNA]</scope>
    <source>
        <strain evidence="2 3">LMG 2247</strain>
    </source>
</reference>